<evidence type="ECO:0000259" key="3">
    <source>
        <dbReference type="Pfam" id="PF07833"/>
    </source>
</evidence>
<dbReference type="Proteomes" id="UP000093309">
    <property type="component" value="Unassembled WGS sequence"/>
</dbReference>
<dbReference type="SUPFAM" id="SSF55383">
    <property type="entry name" value="Copper amine oxidase, domain N"/>
    <property type="match status" value="1"/>
</dbReference>
<evidence type="ECO:0000256" key="2">
    <source>
        <dbReference type="ARBA" id="ARBA00022737"/>
    </source>
</evidence>
<keyword evidence="2" id="KW-0677">Repeat</keyword>
<dbReference type="InterPro" id="IPR036582">
    <property type="entry name" value="Mao_N_sf"/>
</dbReference>
<evidence type="ECO:0000256" key="1">
    <source>
        <dbReference type="ARBA" id="ARBA00022614"/>
    </source>
</evidence>
<dbReference type="SMART" id="SM00369">
    <property type="entry name" value="LRR_TYP"/>
    <property type="match status" value="7"/>
</dbReference>
<keyword evidence="5" id="KW-1185">Reference proteome</keyword>
<sequence>MFLSFSLHTSHFAKAADKLIEDPNLEIAIRDVLQKYSGDITIDDLEKLDTLYQTRKENIVNSLKGLEYAKNLYSLYFSNNNISDVSPIANLPKLTKLSLGGNKLKDISKLGSLPSLTNLGLNHNQIEEISVLSNFPNLEILSINHNQIKNINNLNNLTKLTFLNIEENQITDISAIHDLKKLNLFMANSNQIRDLTPFINLQILSIQINNNKIEDLAPLAAMKDLGNLRIAGNQIKDISPLANLNKLTLLELANNQIEDITPLKNLKNIAGLYISKNRIQDISPLKGTNFRTVDLRENHIQDITPLVQMSSLQHILLSKNNIDDIQPLEYTQYLSEVDISANPLNQESNSLIEKIQRQGTIVKSGDLYYKNCSFDCIYVWLNGQEKQVENRIFEQDGRMLISLREIFELLGATVTWDPETYHITAEKGTNKVTIQIGSKESQINDIPTAMDVAPTLVGDVTYVPIRFVSEAIGAVVDWDAMSQRILIKSK</sequence>
<dbReference type="Gene3D" id="3.80.10.10">
    <property type="entry name" value="Ribonuclease Inhibitor"/>
    <property type="match status" value="2"/>
</dbReference>
<evidence type="ECO:0000313" key="4">
    <source>
        <dbReference type="EMBL" id="OCT14889.1"/>
    </source>
</evidence>
<dbReference type="InterPro" id="IPR050836">
    <property type="entry name" value="SDS22/Internalin_LRR"/>
</dbReference>
<dbReference type="InterPro" id="IPR003591">
    <property type="entry name" value="Leu-rich_rpt_typical-subtyp"/>
</dbReference>
<dbReference type="PANTHER" id="PTHR46652:SF3">
    <property type="entry name" value="LEUCINE-RICH REPEAT-CONTAINING PROTEIN 9"/>
    <property type="match status" value="1"/>
</dbReference>
<evidence type="ECO:0000313" key="5">
    <source>
        <dbReference type="Proteomes" id="UP000093309"/>
    </source>
</evidence>
<comment type="caution">
    <text evidence="4">The sequence shown here is derived from an EMBL/GenBank/DDBJ whole genome shotgun (WGS) entry which is preliminary data.</text>
</comment>
<dbReference type="InterPro" id="IPR001611">
    <property type="entry name" value="Leu-rich_rpt"/>
</dbReference>
<reference evidence="5" key="1">
    <citation type="submission" date="2016-05" db="EMBL/GenBank/DDBJ databases">
        <title>Paenibacillus oryzae. sp. nov., isolated from the rice root.</title>
        <authorList>
            <person name="Zhang J."/>
            <person name="Zhang X."/>
        </authorList>
    </citation>
    <scope>NUCLEOTIDE SEQUENCE [LARGE SCALE GENOMIC DNA]</scope>
    <source>
        <strain evidence="5">KCTC13222</strain>
    </source>
</reference>
<accession>A0A1C1A2V1</accession>
<dbReference type="AlphaFoldDB" id="A0A1C1A2V1"/>
<organism evidence="4 5">
    <name type="scientific">Paenibacillus pectinilyticus</name>
    <dbReference type="NCBI Taxonomy" id="512399"/>
    <lineage>
        <taxon>Bacteria</taxon>
        <taxon>Bacillati</taxon>
        <taxon>Bacillota</taxon>
        <taxon>Bacilli</taxon>
        <taxon>Bacillales</taxon>
        <taxon>Paenibacillaceae</taxon>
        <taxon>Paenibacillus</taxon>
    </lineage>
</organism>
<dbReference type="Gene3D" id="3.30.457.10">
    <property type="entry name" value="Copper amine oxidase-like, N-terminal domain"/>
    <property type="match status" value="1"/>
</dbReference>
<dbReference type="InterPro" id="IPR025875">
    <property type="entry name" value="Leu-rich_rpt_4"/>
</dbReference>
<dbReference type="InterPro" id="IPR012854">
    <property type="entry name" value="Cu_amine_oxidase-like_N"/>
</dbReference>
<dbReference type="PROSITE" id="PS51450">
    <property type="entry name" value="LRR"/>
    <property type="match status" value="8"/>
</dbReference>
<dbReference type="STRING" id="512399.A8709_12190"/>
<protein>
    <recommendedName>
        <fullName evidence="3">Copper amine oxidase-like N-terminal domain-containing protein</fullName>
    </recommendedName>
</protein>
<dbReference type="PANTHER" id="PTHR46652">
    <property type="entry name" value="LEUCINE-RICH REPEAT AND IQ DOMAIN-CONTAINING PROTEIN 1-RELATED"/>
    <property type="match status" value="1"/>
</dbReference>
<proteinExistence type="predicted"/>
<feature type="domain" description="Copper amine oxidase-like N-terminal" evidence="3">
    <location>
        <begin position="381"/>
        <end position="487"/>
    </location>
</feature>
<dbReference type="SUPFAM" id="SSF52058">
    <property type="entry name" value="L domain-like"/>
    <property type="match status" value="1"/>
</dbReference>
<dbReference type="Pfam" id="PF07833">
    <property type="entry name" value="Cu_amine_oxidN1"/>
    <property type="match status" value="1"/>
</dbReference>
<dbReference type="InterPro" id="IPR032675">
    <property type="entry name" value="LRR_dom_sf"/>
</dbReference>
<name>A0A1C1A2V1_9BACL</name>
<dbReference type="Pfam" id="PF12799">
    <property type="entry name" value="LRR_4"/>
    <property type="match status" value="3"/>
</dbReference>
<dbReference type="SMART" id="SM00365">
    <property type="entry name" value="LRR_SD22"/>
    <property type="match status" value="9"/>
</dbReference>
<keyword evidence="1" id="KW-0433">Leucine-rich repeat</keyword>
<gene>
    <name evidence="4" type="ORF">A8709_12190</name>
</gene>
<dbReference type="EMBL" id="LYPC01000014">
    <property type="protein sequence ID" value="OCT14889.1"/>
    <property type="molecule type" value="Genomic_DNA"/>
</dbReference>
<dbReference type="SMART" id="SM00364">
    <property type="entry name" value="LRR_BAC"/>
    <property type="match status" value="4"/>
</dbReference>